<dbReference type="AlphaFoldDB" id="A0A934R1U5"/>
<feature type="compositionally biased region" description="Low complexity" evidence="1">
    <location>
        <begin position="104"/>
        <end position="115"/>
    </location>
</feature>
<accession>A0A934R1U5</accession>
<proteinExistence type="predicted"/>
<sequence>MKSLLANAAAIACLTAAVSITLYRMDDATAPSGRSSSLHSDDVRAGAAPPSSGPMIEVENSTLPRRQGTSAVETHRNSRPARPSSPSHVAGISSGTVADGSPASVRSTRRSGVGSQADSHAESFNAFPQDAGELRETRPDHARVAGITRTAASPAEVKPAIATVLLDRLPPEVFDSLTAHEQLAITELGNYAKDAVENPETSPQSPDEGPVWEETPPARAARIWSEADAYLRATLGFARFNQLSALASGLVSSSDPVPSP</sequence>
<reference evidence="2" key="1">
    <citation type="submission" date="2021-01" db="EMBL/GenBank/DDBJ databases">
        <title>Modified the classification status of verrucomicrobia.</title>
        <authorList>
            <person name="Feng X."/>
        </authorList>
    </citation>
    <scope>NUCLEOTIDE SEQUENCE</scope>
    <source>
        <strain evidence="2">JCM 18052</strain>
    </source>
</reference>
<name>A0A934R1U5_9BACT</name>
<evidence type="ECO:0000313" key="2">
    <source>
        <dbReference type="EMBL" id="MBK1815232.1"/>
    </source>
</evidence>
<feature type="region of interest" description="Disordered" evidence="1">
    <location>
        <begin position="196"/>
        <end position="217"/>
    </location>
</feature>
<evidence type="ECO:0000313" key="3">
    <source>
        <dbReference type="Proteomes" id="UP000600139"/>
    </source>
</evidence>
<feature type="compositionally biased region" description="Polar residues" evidence="1">
    <location>
        <begin position="59"/>
        <end position="72"/>
    </location>
</feature>
<organism evidence="2 3">
    <name type="scientific">Luteolibacter yonseiensis</name>
    <dbReference type="NCBI Taxonomy" id="1144680"/>
    <lineage>
        <taxon>Bacteria</taxon>
        <taxon>Pseudomonadati</taxon>
        <taxon>Verrucomicrobiota</taxon>
        <taxon>Verrucomicrobiia</taxon>
        <taxon>Verrucomicrobiales</taxon>
        <taxon>Verrucomicrobiaceae</taxon>
        <taxon>Luteolibacter</taxon>
    </lineage>
</organism>
<dbReference type="Proteomes" id="UP000600139">
    <property type="component" value="Unassembled WGS sequence"/>
</dbReference>
<gene>
    <name evidence="2" type="ORF">JIN84_06385</name>
</gene>
<feature type="region of interest" description="Disordered" evidence="1">
    <location>
        <begin position="29"/>
        <end position="137"/>
    </location>
</feature>
<keyword evidence="3" id="KW-1185">Reference proteome</keyword>
<comment type="caution">
    <text evidence="2">The sequence shown here is derived from an EMBL/GenBank/DDBJ whole genome shotgun (WGS) entry which is preliminary data.</text>
</comment>
<evidence type="ECO:0000256" key="1">
    <source>
        <dbReference type="SAM" id="MobiDB-lite"/>
    </source>
</evidence>
<dbReference type="RefSeq" id="WP_200350201.1">
    <property type="nucleotide sequence ID" value="NZ_BAABHZ010000012.1"/>
</dbReference>
<dbReference type="EMBL" id="JAENIK010000008">
    <property type="protein sequence ID" value="MBK1815232.1"/>
    <property type="molecule type" value="Genomic_DNA"/>
</dbReference>
<protein>
    <submittedName>
        <fullName evidence="2">Uncharacterized protein</fullName>
    </submittedName>
</protein>